<gene>
    <name evidence="1" type="ORF">CA264_09140</name>
</gene>
<dbReference type="SMART" id="SM01059">
    <property type="entry name" value="CAT"/>
    <property type="match status" value="1"/>
</dbReference>
<dbReference type="InterPro" id="IPR001707">
    <property type="entry name" value="Cmp_AcTrfase"/>
</dbReference>
<keyword evidence="2" id="KW-1185">Reference proteome</keyword>
<dbReference type="STRING" id="709015.GCA_000472485_01840"/>
<name>A0A1X9YRS1_9BACT</name>
<proteinExistence type="predicted"/>
<dbReference type="KEGG" id="pact:CA264_09140"/>
<dbReference type="InterPro" id="IPR023213">
    <property type="entry name" value="CAT-like_dom_sf"/>
</dbReference>
<dbReference type="SUPFAM" id="SSF52777">
    <property type="entry name" value="CoA-dependent acyltransferases"/>
    <property type="match status" value="1"/>
</dbReference>
<dbReference type="RefSeq" id="WP_025606536.1">
    <property type="nucleotide sequence ID" value="NZ_CP021235.1"/>
</dbReference>
<dbReference type="Pfam" id="PF00302">
    <property type="entry name" value="CAT"/>
    <property type="match status" value="1"/>
</dbReference>
<evidence type="ECO:0000313" key="2">
    <source>
        <dbReference type="Proteomes" id="UP000266292"/>
    </source>
</evidence>
<reference evidence="2" key="1">
    <citation type="submission" date="2017-05" db="EMBL/GenBank/DDBJ databases">
        <authorList>
            <person name="Ray J."/>
            <person name="Price M."/>
            <person name="Deutschbauer A."/>
        </authorList>
    </citation>
    <scope>NUCLEOTIDE SEQUENCE [LARGE SCALE GENOMIC DNA]</scope>
    <source>
        <strain evidence="2">DSM 19842</strain>
    </source>
</reference>
<dbReference type="Proteomes" id="UP000266292">
    <property type="component" value="Chromosome"/>
</dbReference>
<accession>A0A1X9YRS1</accession>
<dbReference type="OrthoDB" id="9801766at2"/>
<evidence type="ECO:0000313" key="1">
    <source>
        <dbReference type="EMBL" id="ARS35590.1"/>
    </source>
</evidence>
<sequence>MKPLYPKHPFPVEGWEREEHFHFFRTFTQPFFNISTEVDITGLYRYCKRQGLSVFLGYLHAATEAARATENFLLRLEGDSIVKYEAIDISSTVLKHNKAISFVHLPHHPDLQTFCAESAEIVAKAKESKGLLYGYNGPDLLHSTTLPWFKLKGMEHAFTVNPDDSVPKLAFGQLEMQGERVVLPLCIGLHHALADGYHVHLYLEKYKALVESLEEQ</sequence>
<dbReference type="PANTHER" id="PTHR38474">
    <property type="entry name" value="SLR0299 PROTEIN"/>
    <property type="match status" value="1"/>
</dbReference>
<keyword evidence="1" id="KW-0808">Transferase</keyword>
<organism evidence="1 2">
    <name type="scientific">Pontibacter actiniarum</name>
    <dbReference type="NCBI Taxonomy" id="323450"/>
    <lineage>
        <taxon>Bacteria</taxon>
        <taxon>Pseudomonadati</taxon>
        <taxon>Bacteroidota</taxon>
        <taxon>Cytophagia</taxon>
        <taxon>Cytophagales</taxon>
        <taxon>Hymenobacteraceae</taxon>
        <taxon>Pontibacter</taxon>
    </lineage>
</organism>
<dbReference type="Gene3D" id="3.30.559.10">
    <property type="entry name" value="Chloramphenicol acetyltransferase-like domain"/>
    <property type="match status" value="1"/>
</dbReference>
<dbReference type="PANTHER" id="PTHR38474:SF1">
    <property type="entry name" value="SLR0299 PROTEIN"/>
    <property type="match status" value="1"/>
</dbReference>
<dbReference type="AlphaFoldDB" id="A0A1X9YRS1"/>
<protein>
    <submittedName>
        <fullName evidence="1">Chloramphenicol acetyltransferase</fullName>
    </submittedName>
</protein>
<dbReference type="GO" id="GO:0008811">
    <property type="term" value="F:chloramphenicol O-acetyltransferase activity"/>
    <property type="evidence" value="ECO:0007669"/>
    <property type="project" value="InterPro"/>
</dbReference>
<dbReference type="EMBL" id="CP021235">
    <property type="protein sequence ID" value="ARS35590.1"/>
    <property type="molecule type" value="Genomic_DNA"/>
</dbReference>